<keyword evidence="3" id="KW-1185">Reference proteome</keyword>
<sequence length="135" mass="14361">MSSRRTGTSPLTTGTKQTFNPLNTASKNTSNNLTSNIKTTTNDLTTDIQPGTDTSPDGVQPSITNVSGNGVDSDDVTRSERRSISAKSKTASPNGSLALPKSQSMTTNFKVELTRLRISTDVFSSHTGSKVFLTF</sequence>
<feature type="region of interest" description="Disordered" evidence="1">
    <location>
        <begin position="1"/>
        <end position="103"/>
    </location>
</feature>
<evidence type="ECO:0000313" key="2">
    <source>
        <dbReference type="EMBL" id="KAH3681826.1"/>
    </source>
</evidence>
<dbReference type="AlphaFoldDB" id="A0A9P8TK57"/>
<evidence type="ECO:0000313" key="3">
    <source>
        <dbReference type="Proteomes" id="UP000774326"/>
    </source>
</evidence>
<name>A0A9P8TK57_WICPI</name>
<feature type="compositionally biased region" description="Polar residues" evidence="1">
    <location>
        <begin position="1"/>
        <end position="70"/>
    </location>
</feature>
<accession>A0A9P8TK57</accession>
<dbReference type="Proteomes" id="UP000774326">
    <property type="component" value="Unassembled WGS sequence"/>
</dbReference>
<protein>
    <submittedName>
        <fullName evidence="2">Uncharacterized protein</fullName>
    </submittedName>
</protein>
<dbReference type="EMBL" id="JAEUBG010004204">
    <property type="protein sequence ID" value="KAH3681826.1"/>
    <property type="molecule type" value="Genomic_DNA"/>
</dbReference>
<comment type="caution">
    <text evidence="2">The sequence shown here is derived from an EMBL/GenBank/DDBJ whole genome shotgun (WGS) entry which is preliminary data.</text>
</comment>
<evidence type="ECO:0000256" key="1">
    <source>
        <dbReference type="SAM" id="MobiDB-lite"/>
    </source>
</evidence>
<feature type="compositionally biased region" description="Polar residues" evidence="1">
    <location>
        <begin position="85"/>
        <end position="103"/>
    </location>
</feature>
<organism evidence="2 3">
    <name type="scientific">Wickerhamomyces pijperi</name>
    <name type="common">Yeast</name>
    <name type="synonym">Pichia pijperi</name>
    <dbReference type="NCBI Taxonomy" id="599730"/>
    <lineage>
        <taxon>Eukaryota</taxon>
        <taxon>Fungi</taxon>
        <taxon>Dikarya</taxon>
        <taxon>Ascomycota</taxon>
        <taxon>Saccharomycotina</taxon>
        <taxon>Saccharomycetes</taxon>
        <taxon>Phaffomycetales</taxon>
        <taxon>Wickerhamomycetaceae</taxon>
        <taxon>Wickerhamomyces</taxon>
    </lineage>
</organism>
<gene>
    <name evidence="2" type="ORF">WICPIJ_007206</name>
</gene>
<reference evidence="2" key="1">
    <citation type="journal article" date="2021" name="Open Biol.">
        <title>Shared evolutionary footprints suggest mitochondrial oxidative damage underlies multiple complex I losses in fungi.</title>
        <authorList>
            <person name="Schikora-Tamarit M.A."/>
            <person name="Marcet-Houben M."/>
            <person name="Nosek J."/>
            <person name="Gabaldon T."/>
        </authorList>
    </citation>
    <scope>NUCLEOTIDE SEQUENCE</scope>
    <source>
        <strain evidence="2">CBS2887</strain>
    </source>
</reference>
<reference evidence="2" key="2">
    <citation type="submission" date="2021-01" db="EMBL/GenBank/DDBJ databases">
        <authorList>
            <person name="Schikora-Tamarit M.A."/>
        </authorList>
    </citation>
    <scope>NUCLEOTIDE SEQUENCE</scope>
    <source>
        <strain evidence="2">CBS2887</strain>
    </source>
</reference>
<proteinExistence type="predicted"/>